<evidence type="ECO:0000313" key="2">
    <source>
        <dbReference type="Proteomes" id="UP000827976"/>
    </source>
</evidence>
<comment type="caution">
    <text evidence="1">The sequence shown here is derived from an EMBL/GenBank/DDBJ whole genome shotgun (WGS) entry which is preliminary data.</text>
</comment>
<evidence type="ECO:0000313" key="1">
    <source>
        <dbReference type="EMBL" id="KAH7655648.1"/>
    </source>
</evidence>
<name>A0ACB7U5V0_DIOAL</name>
<proteinExistence type="predicted"/>
<dbReference type="EMBL" id="CM037028">
    <property type="protein sequence ID" value="KAH7655648.1"/>
    <property type="molecule type" value="Genomic_DNA"/>
</dbReference>
<accession>A0ACB7U5V0</accession>
<reference evidence="2" key="1">
    <citation type="journal article" date="2022" name="Nat. Commun.">
        <title>Chromosome evolution and the genetic basis of agronomically important traits in greater yam.</title>
        <authorList>
            <person name="Bredeson J.V."/>
            <person name="Lyons J.B."/>
            <person name="Oniyinde I.O."/>
            <person name="Okereke N.R."/>
            <person name="Kolade O."/>
            <person name="Nnabue I."/>
            <person name="Nwadili C.O."/>
            <person name="Hribova E."/>
            <person name="Parker M."/>
            <person name="Nwogha J."/>
            <person name="Shu S."/>
            <person name="Carlson J."/>
            <person name="Kariba R."/>
            <person name="Muthemba S."/>
            <person name="Knop K."/>
            <person name="Barton G.J."/>
            <person name="Sherwood A.V."/>
            <person name="Lopez-Montes A."/>
            <person name="Asiedu R."/>
            <person name="Jamnadass R."/>
            <person name="Muchugi A."/>
            <person name="Goodstein D."/>
            <person name="Egesi C.N."/>
            <person name="Featherston J."/>
            <person name="Asfaw A."/>
            <person name="Simpson G.G."/>
            <person name="Dolezel J."/>
            <person name="Hendre P.S."/>
            <person name="Van Deynze A."/>
            <person name="Kumar P.L."/>
            <person name="Obidiegwu J.E."/>
            <person name="Bhattacharjee R."/>
            <person name="Rokhsar D.S."/>
        </authorList>
    </citation>
    <scope>NUCLEOTIDE SEQUENCE [LARGE SCALE GENOMIC DNA]</scope>
    <source>
        <strain evidence="2">cv. TDa95/00328</strain>
    </source>
</reference>
<gene>
    <name evidence="1" type="ORF">IHE45_18G025800</name>
</gene>
<keyword evidence="2" id="KW-1185">Reference proteome</keyword>
<dbReference type="Proteomes" id="UP000827976">
    <property type="component" value="Chromosome 18"/>
</dbReference>
<sequence length="146" mass="16461">MLSGVASSLAGALFAPVSQYAVDKLAKGVIRHLSEDKPSSSSNQKNYNQQVLYALVKELQDVSQKIKATRRVAKLLHKQDQSVLYFYKQLKDVLYEAEDLADDFEYLKLEEQVEKMNNDYEATVSGHQSKAKKPRISPTKPLELQG</sequence>
<protein>
    <submittedName>
        <fullName evidence="1">Uncharacterized protein</fullName>
    </submittedName>
</protein>
<organism evidence="1 2">
    <name type="scientific">Dioscorea alata</name>
    <name type="common">Purple yam</name>
    <dbReference type="NCBI Taxonomy" id="55571"/>
    <lineage>
        <taxon>Eukaryota</taxon>
        <taxon>Viridiplantae</taxon>
        <taxon>Streptophyta</taxon>
        <taxon>Embryophyta</taxon>
        <taxon>Tracheophyta</taxon>
        <taxon>Spermatophyta</taxon>
        <taxon>Magnoliopsida</taxon>
        <taxon>Liliopsida</taxon>
        <taxon>Dioscoreales</taxon>
        <taxon>Dioscoreaceae</taxon>
        <taxon>Dioscorea</taxon>
    </lineage>
</organism>